<proteinExistence type="predicted"/>
<evidence type="ECO:0000313" key="3">
    <source>
        <dbReference type="EMBL" id="KAG2624217.1"/>
    </source>
</evidence>
<comment type="caution">
    <text evidence="3">The sequence shown here is derived from an EMBL/GenBank/DDBJ whole genome shotgun (WGS) entry which is preliminary data.</text>
</comment>
<keyword evidence="4" id="KW-1185">Reference proteome</keyword>
<feature type="signal peptide" evidence="2">
    <location>
        <begin position="1"/>
        <end position="35"/>
    </location>
</feature>
<organism evidence="3 4">
    <name type="scientific">Panicum virgatum</name>
    <name type="common">Blackwell switchgrass</name>
    <dbReference type="NCBI Taxonomy" id="38727"/>
    <lineage>
        <taxon>Eukaryota</taxon>
        <taxon>Viridiplantae</taxon>
        <taxon>Streptophyta</taxon>
        <taxon>Embryophyta</taxon>
        <taxon>Tracheophyta</taxon>
        <taxon>Spermatophyta</taxon>
        <taxon>Magnoliopsida</taxon>
        <taxon>Liliopsida</taxon>
        <taxon>Poales</taxon>
        <taxon>Poaceae</taxon>
        <taxon>PACMAD clade</taxon>
        <taxon>Panicoideae</taxon>
        <taxon>Panicodae</taxon>
        <taxon>Paniceae</taxon>
        <taxon>Panicinae</taxon>
        <taxon>Panicum</taxon>
        <taxon>Panicum sect. Hiantes</taxon>
    </lineage>
</organism>
<sequence>MASSKNTLTKAAAPSAAATVLVLLATMLLTTVADARPSLDVYSQPLQSRTHTHHSRVSWTSMFSSPKMPNDSSDQSTKLDVVGRILPRKIMPPSRPSNGSSGDWPPLSTARDVVGKILPPKIIPP</sequence>
<gene>
    <name evidence="3" type="ORF">PVAP13_3KG113700</name>
</gene>
<protein>
    <submittedName>
        <fullName evidence="3">Uncharacterized protein</fullName>
    </submittedName>
</protein>
<dbReference type="EMBL" id="CM029041">
    <property type="protein sequence ID" value="KAG2624217.1"/>
    <property type="molecule type" value="Genomic_DNA"/>
</dbReference>
<keyword evidence="2" id="KW-0732">Signal</keyword>
<dbReference type="AlphaFoldDB" id="A0A8T0UPJ1"/>
<feature type="region of interest" description="Disordered" evidence="1">
    <location>
        <begin position="44"/>
        <end position="125"/>
    </location>
</feature>
<feature type="chain" id="PRO_5035745616" evidence="2">
    <location>
        <begin position="36"/>
        <end position="125"/>
    </location>
</feature>
<evidence type="ECO:0000256" key="1">
    <source>
        <dbReference type="SAM" id="MobiDB-lite"/>
    </source>
</evidence>
<reference evidence="3" key="1">
    <citation type="submission" date="2020-05" db="EMBL/GenBank/DDBJ databases">
        <title>WGS assembly of Panicum virgatum.</title>
        <authorList>
            <person name="Lovell J.T."/>
            <person name="Jenkins J."/>
            <person name="Shu S."/>
            <person name="Juenger T.E."/>
            <person name="Schmutz J."/>
        </authorList>
    </citation>
    <scope>NUCLEOTIDE SEQUENCE</scope>
    <source>
        <strain evidence="3">AP13</strain>
    </source>
</reference>
<name>A0A8T0UPJ1_PANVG</name>
<accession>A0A8T0UPJ1</accession>
<evidence type="ECO:0000256" key="2">
    <source>
        <dbReference type="SAM" id="SignalP"/>
    </source>
</evidence>
<evidence type="ECO:0000313" key="4">
    <source>
        <dbReference type="Proteomes" id="UP000823388"/>
    </source>
</evidence>
<dbReference type="Proteomes" id="UP000823388">
    <property type="component" value="Chromosome 3K"/>
</dbReference>